<feature type="chain" id="PRO_5018045634" evidence="1">
    <location>
        <begin position="23"/>
        <end position="117"/>
    </location>
</feature>
<gene>
    <name evidence="3" type="ORF">EGT74_22820</name>
</gene>
<keyword evidence="4" id="KW-1185">Reference proteome</keyword>
<dbReference type="RefSeq" id="WP_123848782.1">
    <property type="nucleotide sequence ID" value="NZ_RPDH01000002.1"/>
</dbReference>
<dbReference type="InterPro" id="IPR026444">
    <property type="entry name" value="Secre_tail"/>
</dbReference>
<evidence type="ECO:0000313" key="3">
    <source>
        <dbReference type="EMBL" id="RPE09803.1"/>
    </source>
</evidence>
<feature type="signal peptide" evidence="1">
    <location>
        <begin position="1"/>
        <end position="22"/>
    </location>
</feature>
<keyword evidence="1" id="KW-0732">Signal</keyword>
<organism evidence="3 4">
    <name type="scientific">Chitinophaga lutea</name>
    <dbReference type="NCBI Taxonomy" id="2488634"/>
    <lineage>
        <taxon>Bacteria</taxon>
        <taxon>Pseudomonadati</taxon>
        <taxon>Bacteroidota</taxon>
        <taxon>Chitinophagia</taxon>
        <taxon>Chitinophagales</taxon>
        <taxon>Chitinophagaceae</taxon>
        <taxon>Chitinophaga</taxon>
    </lineage>
</organism>
<name>A0A3N4PM77_9BACT</name>
<evidence type="ECO:0000256" key="1">
    <source>
        <dbReference type="SAM" id="SignalP"/>
    </source>
</evidence>
<dbReference type="OrthoDB" id="667194at2"/>
<comment type="caution">
    <text evidence="3">The sequence shown here is derived from an EMBL/GenBank/DDBJ whole genome shotgun (WGS) entry which is preliminary data.</text>
</comment>
<sequence length="117" mass="13192">MLKNSTLLLILLLCTFAAPAMSQSKPTSTGQESVVKVVKAYPNPASSKIYFEIQRNNDKVYEIIVFNFLGKKIDHLKNVSGRRELNLENYYSGLYIFQLREVGGSEVIESGKFNVVK</sequence>
<dbReference type="AlphaFoldDB" id="A0A3N4PM77"/>
<reference evidence="3 4" key="1">
    <citation type="submission" date="2018-11" db="EMBL/GenBank/DDBJ databases">
        <title>Chitinophaga lutea sp.nov., isolate from arsenic contaminated soil.</title>
        <authorList>
            <person name="Zong Y."/>
        </authorList>
    </citation>
    <scope>NUCLEOTIDE SEQUENCE [LARGE SCALE GENOMIC DNA]</scope>
    <source>
        <strain evidence="3 4">ZY74</strain>
    </source>
</reference>
<evidence type="ECO:0000313" key="4">
    <source>
        <dbReference type="Proteomes" id="UP000278351"/>
    </source>
</evidence>
<dbReference type="Pfam" id="PF18962">
    <property type="entry name" value="Por_Secre_tail"/>
    <property type="match status" value="1"/>
</dbReference>
<evidence type="ECO:0000259" key="2">
    <source>
        <dbReference type="Pfam" id="PF18962"/>
    </source>
</evidence>
<dbReference type="EMBL" id="RPDH01000002">
    <property type="protein sequence ID" value="RPE09803.1"/>
    <property type="molecule type" value="Genomic_DNA"/>
</dbReference>
<proteinExistence type="predicted"/>
<accession>A0A3N4PM77</accession>
<feature type="domain" description="Secretion system C-terminal sorting" evidence="2">
    <location>
        <begin position="41"/>
        <end position="104"/>
    </location>
</feature>
<dbReference type="NCBIfam" id="TIGR04183">
    <property type="entry name" value="Por_Secre_tail"/>
    <property type="match status" value="1"/>
</dbReference>
<dbReference type="Proteomes" id="UP000278351">
    <property type="component" value="Unassembled WGS sequence"/>
</dbReference>
<protein>
    <submittedName>
        <fullName evidence="3">T9SS C-terminal target domain-containing protein</fullName>
    </submittedName>
</protein>